<evidence type="ECO:0000256" key="4">
    <source>
        <dbReference type="ARBA" id="ARBA00022833"/>
    </source>
</evidence>
<evidence type="ECO:0000256" key="2">
    <source>
        <dbReference type="ARBA" id="ARBA00022723"/>
    </source>
</evidence>
<dbReference type="Gene3D" id="1.10.1370.20">
    <property type="entry name" value="Oligoendopeptidase f, C-terminal domain"/>
    <property type="match status" value="1"/>
</dbReference>
<proteinExistence type="inferred from homology"/>
<name>A0A9D1EP99_9FIRM</name>
<evidence type="ECO:0000313" key="10">
    <source>
        <dbReference type="Proteomes" id="UP000823982"/>
    </source>
</evidence>
<evidence type="ECO:0000259" key="7">
    <source>
        <dbReference type="Pfam" id="PF01432"/>
    </source>
</evidence>
<dbReference type="InterPro" id="IPR013647">
    <property type="entry name" value="OligopepF_N_dom"/>
</dbReference>
<keyword evidence="3 6" id="KW-0378">Hydrolase</keyword>
<dbReference type="CDD" id="cd09608">
    <property type="entry name" value="M3B_PepF"/>
    <property type="match status" value="1"/>
</dbReference>
<organism evidence="9 10">
    <name type="scientific">Candidatus Faeciplasma gallinarum</name>
    <dbReference type="NCBI Taxonomy" id="2840799"/>
    <lineage>
        <taxon>Bacteria</taxon>
        <taxon>Bacillati</taxon>
        <taxon>Bacillota</taxon>
        <taxon>Clostridia</taxon>
        <taxon>Eubacteriales</taxon>
        <taxon>Oscillospiraceae</taxon>
        <taxon>Oscillospiraceae incertae sedis</taxon>
        <taxon>Candidatus Faeciplasma</taxon>
    </lineage>
</organism>
<dbReference type="PANTHER" id="PTHR11804:SF84">
    <property type="entry name" value="SACCHAROLYSIN"/>
    <property type="match status" value="1"/>
</dbReference>
<evidence type="ECO:0000256" key="5">
    <source>
        <dbReference type="ARBA" id="ARBA00023049"/>
    </source>
</evidence>
<dbReference type="Pfam" id="PF08439">
    <property type="entry name" value="Peptidase_M3_N"/>
    <property type="match status" value="1"/>
</dbReference>
<comment type="similarity">
    <text evidence="6">Belongs to the peptidase M3B family.</text>
</comment>
<gene>
    <name evidence="9" type="primary">pepF</name>
    <name evidence="9" type="ORF">IAD01_05310</name>
</gene>
<evidence type="ECO:0000256" key="1">
    <source>
        <dbReference type="ARBA" id="ARBA00022670"/>
    </source>
</evidence>
<dbReference type="EMBL" id="DVIR01000047">
    <property type="protein sequence ID" value="HIS24804.1"/>
    <property type="molecule type" value="Genomic_DNA"/>
</dbReference>
<dbReference type="InterPro" id="IPR001567">
    <property type="entry name" value="Pept_M3A_M3B_dom"/>
</dbReference>
<evidence type="ECO:0000313" key="9">
    <source>
        <dbReference type="EMBL" id="HIS24804.1"/>
    </source>
</evidence>
<reference evidence="9" key="1">
    <citation type="submission" date="2020-10" db="EMBL/GenBank/DDBJ databases">
        <authorList>
            <person name="Gilroy R."/>
        </authorList>
    </citation>
    <scope>NUCLEOTIDE SEQUENCE</scope>
    <source>
        <strain evidence="9">CHK157-1446</strain>
    </source>
</reference>
<feature type="domain" description="Peptidase M3A/M3B catalytic" evidence="7">
    <location>
        <begin position="213"/>
        <end position="592"/>
    </location>
</feature>
<keyword evidence="1 6" id="KW-0645">Protease</keyword>
<dbReference type="GO" id="GO:0006518">
    <property type="term" value="P:peptide metabolic process"/>
    <property type="evidence" value="ECO:0007669"/>
    <property type="project" value="TreeGrafter"/>
</dbReference>
<comment type="function">
    <text evidence="6">Has oligopeptidase activity and degrades a variety of small bioactive peptides.</text>
</comment>
<dbReference type="AlphaFoldDB" id="A0A9D1EP99"/>
<dbReference type="SUPFAM" id="SSF55486">
    <property type="entry name" value="Metalloproteases ('zincins'), catalytic domain"/>
    <property type="match status" value="1"/>
</dbReference>
<keyword evidence="5 6" id="KW-0482">Metalloprotease</keyword>
<feature type="domain" description="Oligopeptidase F N-terminal" evidence="8">
    <location>
        <begin position="123"/>
        <end position="192"/>
    </location>
</feature>
<protein>
    <recommendedName>
        <fullName evidence="6">Oligopeptidase F</fullName>
        <ecNumber evidence="6">3.4.24.-</ecNumber>
    </recommendedName>
</protein>
<evidence type="ECO:0000256" key="3">
    <source>
        <dbReference type="ARBA" id="ARBA00022801"/>
    </source>
</evidence>
<evidence type="ECO:0000256" key="6">
    <source>
        <dbReference type="RuleBase" id="RU368091"/>
    </source>
</evidence>
<evidence type="ECO:0000259" key="8">
    <source>
        <dbReference type="Pfam" id="PF08439"/>
    </source>
</evidence>
<dbReference type="PANTHER" id="PTHR11804">
    <property type="entry name" value="PROTEASE M3 THIMET OLIGOPEPTIDASE-RELATED"/>
    <property type="match status" value="1"/>
</dbReference>
<accession>A0A9D1EP99</accession>
<dbReference type="GO" id="GO:0004222">
    <property type="term" value="F:metalloendopeptidase activity"/>
    <property type="evidence" value="ECO:0007669"/>
    <property type="project" value="UniProtKB-UniRule"/>
</dbReference>
<dbReference type="Gene3D" id="1.10.287.830">
    <property type="entry name" value="putative peptidase helix hairpin domain like"/>
    <property type="match status" value="1"/>
</dbReference>
<comment type="caution">
    <text evidence="9">The sequence shown here is derived from an EMBL/GenBank/DDBJ whole genome shotgun (WGS) entry which is preliminary data.</text>
</comment>
<reference evidence="9" key="2">
    <citation type="journal article" date="2021" name="PeerJ">
        <title>Extensive microbial diversity within the chicken gut microbiome revealed by metagenomics and culture.</title>
        <authorList>
            <person name="Gilroy R."/>
            <person name="Ravi A."/>
            <person name="Getino M."/>
            <person name="Pursley I."/>
            <person name="Horton D.L."/>
            <person name="Alikhan N.F."/>
            <person name="Baker D."/>
            <person name="Gharbi K."/>
            <person name="Hall N."/>
            <person name="Watson M."/>
            <person name="Adriaenssens E.M."/>
            <person name="Foster-Nyarko E."/>
            <person name="Jarju S."/>
            <person name="Secka A."/>
            <person name="Antonio M."/>
            <person name="Oren A."/>
            <person name="Chaudhuri R.R."/>
            <person name="La Ragione R."/>
            <person name="Hildebrand F."/>
            <person name="Pallen M.J."/>
        </authorList>
    </citation>
    <scope>NUCLEOTIDE SEQUENCE</scope>
    <source>
        <strain evidence="9">CHK157-1446</strain>
    </source>
</reference>
<dbReference type="InterPro" id="IPR045090">
    <property type="entry name" value="Pept_M3A_M3B"/>
</dbReference>
<dbReference type="EC" id="3.4.24.-" evidence="6"/>
<dbReference type="GO" id="GO:0046872">
    <property type="term" value="F:metal ion binding"/>
    <property type="evidence" value="ECO:0007669"/>
    <property type="project" value="UniProtKB-UniRule"/>
</dbReference>
<keyword evidence="4 6" id="KW-0862">Zinc</keyword>
<dbReference type="Gene3D" id="1.20.140.70">
    <property type="entry name" value="Oligopeptidase f, N-terminal domain"/>
    <property type="match status" value="1"/>
</dbReference>
<dbReference type="InterPro" id="IPR004438">
    <property type="entry name" value="Peptidase_M3B"/>
</dbReference>
<sequence>MSDKSSEFNKNKIPTRDEVPQEYTWDLTDLYESDEAWLDDYESAGGMVEKISSYRGRLMSSASTLLEFMKYDDECSIRVNRLANYAMRKNDQDTTVSKYQDFKAKVYDLFVRIGSASAYIEPEIIAASDETIDYFYAEEPQLLVYKRVIDKIRVKKAHTLSEAEEAILAAAGHITTTPEDVYDAFEGADLKFPPVVDADGNESPLTNGTFVTFLESQDREIRKQAFEKLYNTYSQYKNTLAQLYFGEVKQKMFKARMRKYSSSLEAALSQNEVPTSVYRSLIDSVHENMHYLHKYMGLRKKLLGVDELHMYDIYVPMVPQAQVSVSYEDAKAEILKAMEILGSDYVAMLKEGFENRWIDVYENVGKCSGAYSAGARPHPYVLLNHKDTLDSEFTVVHEMGHSLHSYLSKKHQPVCTSDYVIFVAEVASTCNEALLMQYKLSKTTDKTERAYLINYFLEQFRTTLYRQTMFAEFELLTSEMAERGESLTADALCDLYHRLNAEYYGENMVIDKEIDYEWERIPHFYYNFYVFQYATGFAAAIAISQRIIKEGKPAVDDYLKFLSSGSSADPISLLKIAGVDMNSPKPVADALKLFGELIDELDELLG</sequence>
<dbReference type="InterPro" id="IPR042088">
    <property type="entry name" value="OligoPept_F_C"/>
</dbReference>
<dbReference type="Proteomes" id="UP000823982">
    <property type="component" value="Unassembled WGS sequence"/>
</dbReference>
<dbReference type="NCBIfam" id="TIGR00181">
    <property type="entry name" value="pepF"/>
    <property type="match status" value="1"/>
</dbReference>
<dbReference type="GO" id="GO:0006508">
    <property type="term" value="P:proteolysis"/>
    <property type="evidence" value="ECO:0007669"/>
    <property type="project" value="UniProtKB-KW"/>
</dbReference>
<dbReference type="Pfam" id="PF01432">
    <property type="entry name" value="Peptidase_M3"/>
    <property type="match status" value="1"/>
</dbReference>
<comment type="cofactor">
    <cofactor evidence="6">
        <name>Zn(2+)</name>
        <dbReference type="ChEBI" id="CHEBI:29105"/>
    </cofactor>
    <text evidence="6">Binds 1 zinc ion.</text>
</comment>
<keyword evidence="2 6" id="KW-0479">Metal-binding</keyword>